<dbReference type="PANTHER" id="PTHR43046">
    <property type="entry name" value="GDP-MANNOSE MANNOSYL HYDROLASE"/>
    <property type="match status" value="1"/>
</dbReference>
<protein>
    <submittedName>
        <fullName evidence="4">8-oxo-dGTP diphosphatase</fullName>
        <ecNumber evidence="4">3.6.1.55</ecNumber>
    </submittedName>
</protein>
<dbReference type="PRINTS" id="PR00502">
    <property type="entry name" value="NUDIXFAMILY"/>
</dbReference>
<name>A0A841HXB2_9DEIO</name>
<organism evidence="4 5">
    <name type="scientific">Deinobacterium chartae</name>
    <dbReference type="NCBI Taxonomy" id="521158"/>
    <lineage>
        <taxon>Bacteria</taxon>
        <taxon>Thermotogati</taxon>
        <taxon>Deinococcota</taxon>
        <taxon>Deinococci</taxon>
        <taxon>Deinococcales</taxon>
        <taxon>Deinococcaceae</taxon>
        <taxon>Deinobacterium</taxon>
    </lineage>
</organism>
<evidence type="ECO:0000313" key="4">
    <source>
        <dbReference type="EMBL" id="MBB6097284.1"/>
    </source>
</evidence>
<dbReference type="PROSITE" id="PS51462">
    <property type="entry name" value="NUDIX"/>
    <property type="match status" value="1"/>
</dbReference>
<comment type="cofactor">
    <cofactor evidence="1">
        <name>Mg(2+)</name>
        <dbReference type="ChEBI" id="CHEBI:18420"/>
    </cofactor>
</comment>
<dbReference type="InterPro" id="IPR020476">
    <property type="entry name" value="Nudix_hydrolase"/>
</dbReference>
<evidence type="ECO:0000313" key="5">
    <source>
        <dbReference type="Proteomes" id="UP000569951"/>
    </source>
</evidence>
<gene>
    <name evidence="4" type="ORF">HNR42_000698</name>
</gene>
<proteinExistence type="predicted"/>
<dbReference type="AlphaFoldDB" id="A0A841HXB2"/>
<dbReference type="GO" id="GO:0035539">
    <property type="term" value="F:8-oxo-7,8-dihydrodeoxyguanosine triphosphate pyrophosphatase activity"/>
    <property type="evidence" value="ECO:0007669"/>
    <property type="project" value="UniProtKB-EC"/>
</dbReference>
<dbReference type="EC" id="3.6.1.55" evidence="4"/>
<dbReference type="PANTHER" id="PTHR43046:SF14">
    <property type="entry name" value="MUTT_NUDIX FAMILY PROTEIN"/>
    <property type="match status" value="1"/>
</dbReference>
<dbReference type="RefSeq" id="WP_183984542.1">
    <property type="nucleotide sequence ID" value="NZ_JACHHG010000002.1"/>
</dbReference>
<dbReference type="Gene3D" id="3.90.79.10">
    <property type="entry name" value="Nucleoside Triphosphate Pyrophosphohydrolase"/>
    <property type="match status" value="1"/>
</dbReference>
<sequence>MSLPLHIVNVELVMARGDRYLVIVRGEQEAHAPGTLSFPGGKVEAGERNDALEAAARRELLEEVGLEAGALSYLESSSFVTDFGMPVVSVVFLAEYVGGEPVAASPEEVAGLAWLRAAEICARPECPPWTARVTQKAEARRVDLGV</sequence>
<evidence type="ECO:0000259" key="3">
    <source>
        <dbReference type="PROSITE" id="PS51462"/>
    </source>
</evidence>
<feature type="domain" description="Nudix hydrolase" evidence="3">
    <location>
        <begin position="4"/>
        <end position="139"/>
    </location>
</feature>
<evidence type="ECO:0000256" key="2">
    <source>
        <dbReference type="ARBA" id="ARBA00022801"/>
    </source>
</evidence>
<dbReference type="InterPro" id="IPR000086">
    <property type="entry name" value="NUDIX_hydrolase_dom"/>
</dbReference>
<accession>A0A841HXB2</accession>
<dbReference type="Proteomes" id="UP000569951">
    <property type="component" value="Unassembled WGS sequence"/>
</dbReference>
<dbReference type="EMBL" id="JACHHG010000002">
    <property type="protein sequence ID" value="MBB6097284.1"/>
    <property type="molecule type" value="Genomic_DNA"/>
</dbReference>
<dbReference type="InterPro" id="IPR015797">
    <property type="entry name" value="NUDIX_hydrolase-like_dom_sf"/>
</dbReference>
<dbReference type="SUPFAM" id="SSF55811">
    <property type="entry name" value="Nudix"/>
    <property type="match status" value="1"/>
</dbReference>
<dbReference type="Pfam" id="PF00293">
    <property type="entry name" value="NUDIX"/>
    <property type="match status" value="1"/>
</dbReference>
<reference evidence="4 5" key="1">
    <citation type="submission" date="2020-08" db="EMBL/GenBank/DDBJ databases">
        <title>Genomic Encyclopedia of Type Strains, Phase IV (KMG-IV): sequencing the most valuable type-strain genomes for metagenomic binning, comparative biology and taxonomic classification.</title>
        <authorList>
            <person name="Goeker M."/>
        </authorList>
    </citation>
    <scope>NUCLEOTIDE SEQUENCE [LARGE SCALE GENOMIC DNA]</scope>
    <source>
        <strain evidence="4 5">DSM 21458</strain>
    </source>
</reference>
<comment type="caution">
    <text evidence="4">The sequence shown here is derived from an EMBL/GenBank/DDBJ whole genome shotgun (WGS) entry which is preliminary data.</text>
</comment>
<keyword evidence="5" id="KW-1185">Reference proteome</keyword>
<keyword evidence="2 4" id="KW-0378">Hydrolase</keyword>
<evidence type="ECO:0000256" key="1">
    <source>
        <dbReference type="ARBA" id="ARBA00001946"/>
    </source>
</evidence>